<accession>A0ACC3TYJ1</accession>
<proteinExistence type="predicted"/>
<dbReference type="Proteomes" id="UP001489719">
    <property type="component" value="Unassembled WGS sequence"/>
</dbReference>
<sequence>MPFACPPLMARATHYEALNLHSTATAVEIKARFYALSKKYHPDRLVSRPDSERHHARQRFQAVSDAYTILGNPESRKNYDLTMRNNAGDSTPYPGSREADNAYYRTPGEQRQRYSGLNRTRMRAKSGGTEEESYGGLGRKTPRGSYPTNPYNTGLGGGYATGLNDDVPHFDYEKHMRQQLAYESFRKARDRQKAATKQGPIYASVFSSINLDPDAYRARSASFQAHSHTHTHRHSQPHPENTADSSSSQKSTNYTQSPPSSTTNGHHTFRPTTARFTQAAQSQNRASSAPQAHAATPKSSAQNTNIPPRARTQPQRQPHTYARSTLPSTPSSESQLLWSISTGKVVGLFSFISASMYLTLLASGVM</sequence>
<evidence type="ECO:0000313" key="2">
    <source>
        <dbReference type="Proteomes" id="UP001489719"/>
    </source>
</evidence>
<reference evidence="2" key="1">
    <citation type="journal article" date="2024" name="Front. Bioeng. Biotechnol.">
        <title>Genome-scale model development and genomic sequencing of the oleaginous clade Lipomyces.</title>
        <authorList>
            <person name="Czajka J.J."/>
            <person name="Han Y."/>
            <person name="Kim J."/>
            <person name="Mondo S.J."/>
            <person name="Hofstad B.A."/>
            <person name="Robles A."/>
            <person name="Haridas S."/>
            <person name="Riley R."/>
            <person name="LaButti K."/>
            <person name="Pangilinan J."/>
            <person name="Andreopoulos W."/>
            <person name="Lipzen A."/>
            <person name="Yan J."/>
            <person name="Wang M."/>
            <person name="Ng V."/>
            <person name="Grigoriev I.V."/>
            <person name="Spatafora J.W."/>
            <person name="Magnuson J.K."/>
            <person name="Baker S.E."/>
            <person name="Pomraning K.R."/>
        </authorList>
    </citation>
    <scope>NUCLEOTIDE SEQUENCE [LARGE SCALE GENOMIC DNA]</scope>
    <source>
        <strain evidence="2">CBS 10300</strain>
    </source>
</reference>
<organism evidence="1 2">
    <name type="scientific">Lipomyces orientalis</name>
    <dbReference type="NCBI Taxonomy" id="1233043"/>
    <lineage>
        <taxon>Eukaryota</taxon>
        <taxon>Fungi</taxon>
        <taxon>Dikarya</taxon>
        <taxon>Ascomycota</taxon>
        <taxon>Saccharomycotina</taxon>
        <taxon>Lipomycetes</taxon>
        <taxon>Lipomycetales</taxon>
        <taxon>Lipomycetaceae</taxon>
        <taxon>Lipomyces</taxon>
    </lineage>
</organism>
<comment type="caution">
    <text evidence="1">The sequence shown here is derived from an EMBL/GenBank/DDBJ whole genome shotgun (WGS) entry which is preliminary data.</text>
</comment>
<name>A0ACC3TYJ1_9ASCO</name>
<dbReference type="EMBL" id="MU970035">
    <property type="protein sequence ID" value="KAK9326249.1"/>
    <property type="molecule type" value="Genomic_DNA"/>
</dbReference>
<evidence type="ECO:0000313" key="1">
    <source>
        <dbReference type="EMBL" id="KAK9326249.1"/>
    </source>
</evidence>
<gene>
    <name evidence="1" type="ORF">V1517DRAFT_370479</name>
</gene>
<keyword evidence="2" id="KW-1185">Reference proteome</keyword>
<protein>
    <submittedName>
        <fullName evidence="1">Uncharacterized protein</fullName>
    </submittedName>
</protein>